<evidence type="ECO:0000313" key="1">
    <source>
        <dbReference type="EMBL" id="ASC71941.1"/>
    </source>
</evidence>
<dbReference type="AlphaFoldDB" id="A0A1Z3HNR0"/>
<dbReference type="OrthoDB" id="428332at2"/>
<dbReference type="Pfam" id="PF13424">
    <property type="entry name" value="TPR_12"/>
    <property type="match status" value="2"/>
</dbReference>
<dbReference type="InterPro" id="IPR011990">
    <property type="entry name" value="TPR-like_helical_dom_sf"/>
</dbReference>
<dbReference type="STRING" id="1641165.XM38_09205"/>
<dbReference type="PANTHER" id="PTHR10098:SF108">
    <property type="entry name" value="TETRATRICOPEPTIDE REPEAT PROTEIN 28"/>
    <property type="match status" value="1"/>
</dbReference>
<protein>
    <recommendedName>
        <fullName evidence="3">Tetratricopeptide repeat domain protein</fullName>
    </recommendedName>
</protein>
<dbReference type="KEGG" id="hhg:XM38_028950"/>
<gene>
    <name evidence="1" type="ORF">XM38_028950</name>
</gene>
<dbReference type="InterPro" id="IPR019734">
    <property type="entry name" value="TPR_rpt"/>
</dbReference>
<dbReference type="EMBL" id="CP021983">
    <property type="protein sequence ID" value="ASC71941.1"/>
    <property type="molecule type" value="Genomic_DNA"/>
</dbReference>
<reference evidence="1 2" key="1">
    <citation type="journal article" date="2016" name="Biochim. Biophys. Acta">
        <title>Characterization of red-shifted phycobilisomes isolated from the chlorophyll f-containing cyanobacterium Halomicronema hongdechloris.</title>
        <authorList>
            <person name="Li Y."/>
            <person name="Lin Y."/>
            <person name="Garvey C.J."/>
            <person name="Birch D."/>
            <person name="Corkery R.W."/>
            <person name="Loughlin P.C."/>
            <person name="Scheer H."/>
            <person name="Willows R.D."/>
            <person name="Chen M."/>
        </authorList>
    </citation>
    <scope>NUCLEOTIDE SEQUENCE [LARGE SCALE GENOMIC DNA]</scope>
    <source>
        <strain evidence="1 2">C2206</strain>
    </source>
</reference>
<dbReference type="RefSeq" id="WP_080808011.1">
    <property type="nucleotide sequence ID" value="NZ_CP021983.2"/>
</dbReference>
<dbReference type="Gene3D" id="1.25.40.10">
    <property type="entry name" value="Tetratricopeptide repeat domain"/>
    <property type="match status" value="1"/>
</dbReference>
<evidence type="ECO:0000313" key="2">
    <source>
        <dbReference type="Proteomes" id="UP000191901"/>
    </source>
</evidence>
<accession>A0A1Z3HNR0</accession>
<evidence type="ECO:0008006" key="3">
    <source>
        <dbReference type="Google" id="ProtNLM"/>
    </source>
</evidence>
<dbReference type="PANTHER" id="PTHR10098">
    <property type="entry name" value="RAPSYN-RELATED"/>
    <property type="match status" value="1"/>
</dbReference>
<name>A0A1Z3HNR0_9CYAN</name>
<dbReference type="SUPFAM" id="SSF48452">
    <property type="entry name" value="TPR-like"/>
    <property type="match status" value="1"/>
</dbReference>
<sequence>MGNRYQDLIEGIVTAILKGQVRSKEQIYQRLQSEVEIGTGELFERCLQDRFDAIEQVLATDPDELQQAKATRQQRALKTLQSEWERWQQANQVQAILSQTLARLTSAEPQERLPRLLQALDINQPHPLSRDQVRQLGRQLQTAASPEDAAPSLQDLARGLQGGLDTWQQLQGHAISWIYDQSQPSLGFDNQRQRGPWPHWAQVIKQHPLHSIFADLAQHQTITATGIPHPLSVCDWLALAWVLQRLQLGLVSWFDQQPYDSRAGKRLSIATYLTFAVVWSQLRARLQHLGQSNLVQGCFQMTLQVLYQFAQQDYFPLYGGLFAALSGESLQVLLDYLDQPLKQEPNTAGKARILTLLGYSQRALGRYTVAQQFHHRALDSARQAGDTRCEIANLNHLSRTAVMAEQFQQAIDDSQRALIMARQAGDRLGEANALANYGYSQVCQARQQSLQPQQYESTLTYLQQGLALGQQLGDRPSQALCANSLGMAQVMLGRYDAALESLEQGLRVAHDIGDQFLQGMNYAYMASAYRGLDTLDMAIFTGCLAMYLLHQIDSEHWRQPAGVVSILYGQLGAGRFTDTLANYRSGFLKQIGVDGYDYLPTLLADYRQSLD</sequence>
<dbReference type="Proteomes" id="UP000191901">
    <property type="component" value="Chromosome"/>
</dbReference>
<organism evidence="1 2">
    <name type="scientific">Halomicronema hongdechloris C2206</name>
    <dbReference type="NCBI Taxonomy" id="1641165"/>
    <lineage>
        <taxon>Bacteria</taxon>
        <taxon>Bacillati</taxon>
        <taxon>Cyanobacteriota</taxon>
        <taxon>Cyanophyceae</taxon>
        <taxon>Nodosilineales</taxon>
        <taxon>Nodosilineaceae</taxon>
        <taxon>Halomicronema</taxon>
    </lineage>
</organism>
<keyword evidence="2" id="KW-1185">Reference proteome</keyword>
<dbReference type="SMART" id="SM00028">
    <property type="entry name" value="TPR"/>
    <property type="match status" value="2"/>
</dbReference>
<proteinExistence type="predicted"/>